<dbReference type="Proteomes" id="UP001197974">
    <property type="component" value="Chromosome"/>
</dbReference>
<dbReference type="RefSeq" id="WP_226542990.1">
    <property type="nucleotide sequence ID" value="NZ_CP129013.1"/>
</dbReference>
<proteinExistence type="predicted"/>
<feature type="signal peptide" evidence="1">
    <location>
        <begin position="1"/>
        <end position="23"/>
    </location>
</feature>
<sequence>MKFVISGLLCTLLALSFSSNSYAAPSEIVDFESELNEAFRESLSFMPLRDHILSQLKISQEVEVNNARVEELGSPQISNRDTQYAGKTYLMNNTNTEQTLKSQSIDVQMDQTVSNSVTEGITIGNEIEAGFSLWGLGVNNTLSTEYSFSSTQEKSNTTSTTVSIPSQEITVPANTKLVLTAVSQRVQATGTTQLKANLSGNVVTSMELPGLGMHQVNSFNIYDVFNAATDSGYELPSTLTLDHQNREVLFSGKGTYTADYGTDLRLQLDYYSIENSAKNSARIASQAQQKETIASEPYKTEVININ</sequence>
<gene>
    <name evidence="2" type="ORF">LC087_16775</name>
</gene>
<dbReference type="Gene3D" id="2.170.15.10">
    <property type="entry name" value="Proaerolysin, chain A, domain 3"/>
    <property type="match status" value="1"/>
</dbReference>
<organism evidence="2 3">
    <name type="scientific">Bacillus carboniphilus</name>
    <dbReference type="NCBI Taxonomy" id="86663"/>
    <lineage>
        <taxon>Bacteria</taxon>
        <taxon>Bacillati</taxon>
        <taxon>Bacillota</taxon>
        <taxon>Bacilli</taxon>
        <taxon>Bacillales</taxon>
        <taxon>Bacillaceae</taxon>
        <taxon>Bacillus</taxon>
    </lineage>
</organism>
<reference evidence="2 3" key="1">
    <citation type="submission" date="2023-06" db="EMBL/GenBank/DDBJ databases">
        <title>Five Gram-positive bacteria isolated from mangrove sediments in Shenzhen, Guangdong, China.</title>
        <authorList>
            <person name="Yu S."/>
            <person name="Zheng W."/>
            <person name="Huang Y."/>
        </authorList>
    </citation>
    <scope>NUCLEOTIDE SEQUENCE [LARGE SCALE GENOMIC DNA]</scope>
    <source>
        <strain evidence="2 3">SaN35-3</strain>
    </source>
</reference>
<name>A0ABY9JSL6_9BACI</name>
<accession>A0ABY9JSL6</accession>
<protein>
    <submittedName>
        <fullName evidence="2">ETX/MTX2 family pore-forming toxin</fullName>
    </submittedName>
</protein>
<dbReference type="SUPFAM" id="SSF56973">
    <property type="entry name" value="Aerolisin/ETX pore-forming domain"/>
    <property type="match status" value="1"/>
</dbReference>
<feature type="chain" id="PRO_5047549529" evidence="1">
    <location>
        <begin position="24"/>
        <end position="306"/>
    </location>
</feature>
<keyword evidence="1" id="KW-0732">Signal</keyword>
<evidence type="ECO:0000313" key="3">
    <source>
        <dbReference type="Proteomes" id="UP001197974"/>
    </source>
</evidence>
<dbReference type="InterPro" id="IPR004991">
    <property type="entry name" value="Aerolysin-like"/>
</dbReference>
<dbReference type="EMBL" id="CP129013">
    <property type="protein sequence ID" value="WLR42342.1"/>
    <property type="molecule type" value="Genomic_DNA"/>
</dbReference>
<dbReference type="Pfam" id="PF03318">
    <property type="entry name" value="ETX_MTX2"/>
    <property type="match status" value="1"/>
</dbReference>
<keyword evidence="3" id="KW-1185">Reference proteome</keyword>
<dbReference type="CDD" id="cd20223">
    <property type="entry name" value="PFM_epsilon-toxin-like"/>
    <property type="match status" value="1"/>
</dbReference>
<evidence type="ECO:0000313" key="2">
    <source>
        <dbReference type="EMBL" id="WLR42342.1"/>
    </source>
</evidence>
<evidence type="ECO:0000256" key="1">
    <source>
        <dbReference type="SAM" id="SignalP"/>
    </source>
</evidence>